<evidence type="ECO:0000256" key="1">
    <source>
        <dbReference type="ARBA" id="ARBA00007347"/>
    </source>
</evidence>
<dbReference type="InterPro" id="IPR013892">
    <property type="entry name" value="Cyt_c_biogenesis_Cmc1-like"/>
</dbReference>
<gene>
    <name evidence="5" type="ORF">FOZ63_009847</name>
</gene>
<evidence type="ECO:0000313" key="5">
    <source>
        <dbReference type="EMBL" id="KAF4726506.1"/>
    </source>
</evidence>
<feature type="compositionally biased region" description="Low complexity" evidence="4">
    <location>
        <begin position="1"/>
        <end position="11"/>
    </location>
</feature>
<dbReference type="AlphaFoldDB" id="A0A7J6S1U8"/>
<evidence type="ECO:0000256" key="3">
    <source>
        <dbReference type="RuleBase" id="RU364104"/>
    </source>
</evidence>
<name>A0A7J6S1U8_PEROL</name>
<feature type="region of interest" description="Disordered" evidence="4">
    <location>
        <begin position="1"/>
        <end position="24"/>
    </location>
</feature>
<accession>A0A7J6S1U8</accession>
<dbReference type="EMBL" id="JABANO010021622">
    <property type="protein sequence ID" value="KAF4726506.1"/>
    <property type="molecule type" value="Genomic_DNA"/>
</dbReference>
<sequence length="75" mass="8076">MGASPSSSSSPSSPPTDNQELPCQPEMDAFVACVKSKPQGLRATDCEELRDRYKLCMQEYKENKGSNSSGEKSSG</sequence>
<dbReference type="Proteomes" id="UP000553632">
    <property type="component" value="Unassembled WGS sequence"/>
</dbReference>
<proteinExistence type="inferred from homology"/>
<evidence type="ECO:0000256" key="4">
    <source>
        <dbReference type="SAM" id="MobiDB-lite"/>
    </source>
</evidence>
<comment type="caution">
    <text evidence="5">The sequence shown here is derived from an EMBL/GenBank/DDBJ whole genome shotgun (WGS) entry which is preliminary data.</text>
</comment>
<comment type="subcellular location">
    <subcellularLocation>
        <location evidence="3">Mitochondrion</location>
    </subcellularLocation>
</comment>
<dbReference type="PROSITE" id="PS51808">
    <property type="entry name" value="CHCH"/>
    <property type="match status" value="1"/>
</dbReference>
<protein>
    <recommendedName>
        <fullName evidence="3">COX assembly mitochondrial protein</fullName>
    </recommendedName>
</protein>
<organism evidence="5 6">
    <name type="scientific">Perkinsus olseni</name>
    <name type="common">Perkinsus atlanticus</name>
    <dbReference type="NCBI Taxonomy" id="32597"/>
    <lineage>
        <taxon>Eukaryota</taxon>
        <taxon>Sar</taxon>
        <taxon>Alveolata</taxon>
        <taxon>Perkinsozoa</taxon>
        <taxon>Perkinsea</taxon>
        <taxon>Perkinsida</taxon>
        <taxon>Perkinsidae</taxon>
        <taxon>Perkinsus</taxon>
    </lineage>
</organism>
<keyword evidence="2" id="KW-1015">Disulfide bond</keyword>
<keyword evidence="6" id="KW-1185">Reference proteome</keyword>
<dbReference type="OMA" id="CMVEYKA"/>
<dbReference type="GO" id="GO:0005739">
    <property type="term" value="C:mitochondrion"/>
    <property type="evidence" value="ECO:0007669"/>
    <property type="project" value="UniProtKB-SubCell"/>
</dbReference>
<reference evidence="5 6" key="1">
    <citation type="submission" date="2020-04" db="EMBL/GenBank/DDBJ databases">
        <title>Perkinsus olseni comparative genomics.</title>
        <authorList>
            <person name="Bogema D.R."/>
        </authorList>
    </citation>
    <scope>NUCLEOTIDE SEQUENCE [LARGE SCALE GENOMIC DNA]</scope>
    <source>
        <strain evidence="5 6">ATCC PRA-207</strain>
    </source>
</reference>
<evidence type="ECO:0000256" key="2">
    <source>
        <dbReference type="ARBA" id="ARBA00023157"/>
    </source>
</evidence>
<comment type="similarity">
    <text evidence="1 3">Belongs to the CMC family.</text>
</comment>
<keyword evidence="3" id="KW-0496">Mitochondrion</keyword>
<evidence type="ECO:0000313" key="6">
    <source>
        <dbReference type="Proteomes" id="UP000553632"/>
    </source>
</evidence>
<dbReference type="Pfam" id="PF08583">
    <property type="entry name" value="Cmc1"/>
    <property type="match status" value="1"/>
</dbReference>